<name>A0A8H2SMZ1_9HEMI</name>
<evidence type="ECO:0000256" key="14">
    <source>
        <dbReference type="ARBA" id="ARBA00023075"/>
    </source>
</evidence>
<comment type="similarity">
    <text evidence="3">Belongs to the complex I subunit 2 family.</text>
</comment>
<sequence>MKMNLTSMMMITIIMITTITVISSNNFLTSWLMMEINMIAFLPIMSKSNKMKDQLMKYFIVQSTASSIMLMSMLMNSNSETPTSTSIMLMMSLLMKMGLMPMHIWMPVVMNSLSWKNCMIMSTIQKIIPITISSQLSSINTMMLPMVTSMIAAPISALSQLSMKKILSFSSIANTPWMMISMNNSKSQFMLFMTVYSTITMMAMNKLNKMNILFINQMKMLTTTQKLSFVIMSMSMSGMPPTTGFLPKWIIIQSTIQFSTALTMSMISSSIISTFIYLKMMNSNLLSHTSMKKTKKKKNMWNNDLTINLLGLPSMMVLKSI</sequence>
<evidence type="ECO:0000256" key="11">
    <source>
        <dbReference type="ARBA" id="ARBA00022982"/>
    </source>
</evidence>
<evidence type="ECO:0000256" key="8">
    <source>
        <dbReference type="ARBA" id="ARBA00022692"/>
    </source>
</evidence>
<dbReference type="GO" id="GO:0005743">
    <property type="term" value="C:mitochondrial inner membrane"/>
    <property type="evidence" value="ECO:0007669"/>
    <property type="project" value="UniProtKB-SubCell"/>
</dbReference>
<feature type="transmembrane region" description="Helical" evidence="19">
    <location>
        <begin position="299"/>
        <end position="318"/>
    </location>
</feature>
<evidence type="ECO:0000256" key="15">
    <source>
        <dbReference type="ARBA" id="ARBA00023128"/>
    </source>
</evidence>
<keyword evidence="13" id="KW-0520">NAD</keyword>
<keyword evidence="7" id="KW-0679">Respiratory chain</keyword>
<keyword evidence="8 19" id="KW-0812">Transmembrane</keyword>
<dbReference type="GO" id="GO:0008137">
    <property type="term" value="F:NADH dehydrogenase (ubiquinone) activity"/>
    <property type="evidence" value="ECO:0007669"/>
    <property type="project" value="UniProtKB-EC"/>
</dbReference>
<comment type="function">
    <text evidence="1">Core subunit of the mitochondrial membrane respiratory chain NADH dehydrogenase (Complex I) that is believed to belong to the minimal assembly required for catalysis. Complex I functions in the transfer of electrons from NADH to the respiratory chain. The immediate electron acceptor for the enzyme is believed to be ubiquinone.</text>
</comment>
<keyword evidence="14" id="KW-0830">Ubiquinone</keyword>
<keyword evidence="15 21" id="KW-0496">Mitochondrion</keyword>
<keyword evidence="11" id="KW-0249">Electron transport</keyword>
<dbReference type="AlphaFoldDB" id="A0A8H2SMZ1"/>
<evidence type="ECO:0000256" key="16">
    <source>
        <dbReference type="ARBA" id="ARBA00023136"/>
    </source>
</evidence>
<evidence type="ECO:0000256" key="13">
    <source>
        <dbReference type="ARBA" id="ARBA00023027"/>
    </source>
</evidence>
<keyword evidence="9" id="KW-0999">Mitochondrion inner membrane</keyword>
<keyword evidence="6" id="KW-0813">Transport</keyword>
<feature type="transmembrane region" description="Helical" evidence="19">
    <location>
        <begin position="5"/>
        <end position="22"/>
    </location>
</feature>
<protein>
    <recommendedName>
        <fullName evidence="5">NADH-ubiquinone oxidoreductase chain 2</fullName>
        <ecNumber evidence="4">7.1.1.2</ecNumber>
    </recommendedName>
    <alternativeName>
        <fullName evidence="17">NADH dehydrogenase subunit 2</fullName>
    </alternativeName>
</protein>
<feature type="transmembrane region" description="Helical" evidence="19">
    <location>
        <begin position="256"/>
        <end position="278"/>
    </location>
</feature>
<evidence type="ECO:0000256" key="2">
    <source>
        <dbReference type="ARBA" id="ARBA00004448"/>
    </source>
</evidence>
<evidence type="ECO:0000256" key="3">
    <source>
        <dbReference type="ARBA" id="ARBA00007012"/>
    </source>
</evidence>
<dbReference type="GO" id="GO:0006120">
    <property type="term" value="P:mitochondrial electron transport, NADH to ubiquinone"/>
    <property type="evidence" value="ECO:0007669"/>
    <property type="project" value="TreeGrafter"/>
</dbReference>
<evidence type="ECO:0000256" key="9">
    <source>
        <dbReference type="ARBA" id="ARBA00022792"/>
    </source>
</evidence>
<dbReference type="Pfam" id="PF00361">
    <property type="entry name" value="Proton_antipo_M"/>
    <property type="match status" value="1"/>
</dbReference>
<proteinExistence type="inferred from homology"/>
<accession>A0A8H2SMZ1</accession>
<dbReference type="InterPro" id="IPR050175">
    <property type="entry name" value="Complex_I_Subunit_2"/>
</dbReference>
<keyword evidence="16 19" id="KW-0472">Membrane</keyword>
<geneLocation type="mitochondrion" evidence="21"/>
<dbReference type="EMBL" id="MW872012">
    <property type="protein sequence ID" value="QWS05445.1"/>
    <property type="molecule type" value="Genomic_DNA"/>
</dbReference>
<dbReference type="InterPro" id="IPR001750">
    <property type="entry name" value="ND/Mrp_TM"/>
</dbReference>
<evidence type="ECO:0000256" key="6">
    <source>
        <dbReference type="ARBA" id="ARBA00022448"/>
    </source>
</evidence>
<comment type="catalytic activity">
    <reaction evidence="18">
        <text>a ubiquinone + NADH + 5 H(+)(in) = a ubiquinol + NAD(+) + 4 H(+)(out)</text>
        <dbReference type="Rhea" id="RHEA:29091"/>
        <dbReference type="Rhea" id="RHEA-COMP:9565"/>
        <dbReference type="Rhea" id="RHEA-COMP:9566"/>
        <dbReference type="ChEBI" id="CHEBI:15378"/>
        <dbReference type="ChEBI" id="CHEBI:16389"/>
        <dbReference type="ChEBI" id="CHEBI:17976"/>
        <dbReference type="ChEBI" id="CHEBI:57540"/>
        <dbReference type="ChEBI" id="CHEBI:57945"/>
        <dbReference type="EC" id="7.1.1.2"/>
    </reaction>
</comment>
<dbReference type="EC" id="7.1.1.2" evidence="4"/>
<keyword evidence="12 19" id="KW-1133">Transmembrane helix</keyword>
<evidence type="ECO:0000256" key="17">
    <source>
        <dbReference type="ARBA" id="ARBA00031028"/>
    </source>
</evidence>
<feature type="transmembrane region" description="Helical" evidence="19">
    <location>
        <begin position="58"/>
        <end position="75"/>
    </location>
</feature>
<evidence type="ECO:0000256" key="1">
    <source>
        <dbReference type="ARBA" id="ARBA00003257"/>
    </source>
</evidence>
<evidence type="ECO:0000256" key="7">
    <source>
        <dbReference type="ARBA" id="ARBA00022660"/>
    </source>
</evidence>
<evidence type="ECO:0000313" key="21">
    <source>
        <dbReference type="EMBL" id="QWS05445.1"/>
    </source>
</evidence>
<reference evidence="21" key="1">
    <citation type="journal article" date="2021" name="Int. J. Mol. Sci.">
        <title>Characterization of Three Complete Mitogenomes of Flatidae (Hemiptera: Fulgoroidea) and Compositional Heterogeneity Analysis in the Planthoppers' Mitochondrial Phylogenomics.</title>
        <authorList>
            <person name="Ai D."/>
            <person name="Peng L."/>
            <person name="Qin D."/>
            <person name="Zhang Y."/>
        </authorList>
    </citation>
    <scope>NUCLEOTIDE SEQUENCE</scope>
</reference>
<evidence type="ECO:0000256" key="12">
    <source>
        <dbReference type="ARBA" id="ARBA00022989"/>
    </source>
</evidence>
<evidence type="ECO:0000256" key="10">
    <source>
        <dbReference type="ARBA" id="ARBA00022967"/>
    </source>
</evidence>
<feature type="domain" description="NADH:quinone oxidoreductase/Mrp antiporter transmembrane" evidence="20">
    <location>
        <begin position="24"/>
        <end position="272"/>
    </location>
</feature>
<evidence type="ECO:0000256" key="19">
    <source>
        <dbReference type="SAM" id="Phobius"/>
    </source>
</evidence>
<evidence type="ECO:0000256" key="4">
    <source>
        <dbReference type="ARBA" id="ARBA00012944"/>
    </source>
</evidence>
<gene>
    <name evidence="21" type="primary">nad2</name>
</gene>
<comment type="subcellular location">
    <subcellularLocation>
        <location evidence="2">Mitochondrion inner membrane</location>
        <topology evidence="2">Multi-pass membrane protein</topology>
    </subcellularLocation>
</comment>
<dbReference type="PANTHER" id="PTHR46552">
    <property type="entry name" value="NADH-UBIQUINONE OXIDOREDUCTASE CHAIN 2"/>
    <property type="match status" value="1"/>
</dbReference>
<evidence type="ECO:0000256" key="18">
    <source>
        <dbReference type="ARBA" id="ARBA00049551"/>
    </source>
</evidence>
<keyword evidence="10" id="KW-1278">Translocase</keyword>
<feature type="transmembrane region" description="Helical" evidence="19">
    <location>
        <begin position="189"/>
        <end position="207"/>
    </location>
</feature>
<organism evidence="21">
    <name type="scientific">Cromna sinensis</name>
    <dbReference type="NCBI Taxonomy" id="2844952"/>
    <lineage>
        <taxon>Eukaryota</taxon>
        <taxon>Metazoa</taxon>
        <taxon>Ecdysozoa</taxon>
        <taxon>Arthropoda</taxon>
        <taxon>Hexapoda</taxon>
        <taxon>Insecta</taxon>
        <taxon>Pterygota</taxon>
        <taxon>Neoptera</taxon>
        <taxon>Paraneoptera</taxon>
        <taxon>Hemiptera</taxon>
        <taxon>Auchenorrhyncha</taxon>
        <taxon>Fulgoroidea</taxon>
        <taxon>Flatidae</taxon>
        <taxon>Flatinae</taxon>
        <taxon>Lawanini</taxon>
        <taxon>Cromna</taxon>
    </lineage>
</organism>
<feature type="transmembrane region" description="Helical" evidence="19">
    <location>
        <begin position="227"/>
        <end position="250"/>
    </location>
</feature>
<feature type="transmembrane region" description="Helical" evidence="19">
    <location>
        <begin position="127"/>
        <end position="155"/>
    </location>
</feature>
<evidence type="ECO:0000256" key="5">
    <source>
        <dbReference type="ARBA" id="ARBA00021008"/>
    </source>
</evidence>
<evidence type="ECO:0000259" key="20">
    <source>
        <dbReference type="Pfam" id="PF00361"/>
    </source>
</evidence>
<dbReference type="PANTHER" id="PTHR46552:SF1">
    <property type="entry name" value="NADH-UBIQUINONE OXIDOREDUCTASE CHAIN 2"/>
    <property type="match status" value="1"/>
</dbReference>